<reference evidence="2 3" key="1">
    <citation type="submission" date="2015-12" db="EMBL/GenBank/DDBJ databases">
        <authorList>
            <person name="Shamseldin A."/>
            <person name="Moawad H."/>
            <person name="Abd El-Rahim W.M."/>
            <person name="Sadowsky M.J."/>
        </authorList>
    </citation>
    <scope>NUCLEOTIDE SEQUENCE [LARGE SCALE GENOMIC DNA]</scope>
    <source>
        <strain evidence="2 3">SJ5A-1</strain>
    </source>
</reference>
<organism evidence="2 3">
    <name type="scientific">Pseudoponticoccus marisrubri</name>
    <dbReference type="NCBI Taxonomy" id="1685382"/>
    <lineage>
        <taxon>Bacteria</taxon>
        <taxon>Pseudomonadati</taxon>
        <taxon>Pseudomonadota</taxon>
        <taxon>Alphaproteobacteria</taxon>
        <taxon>Rhodobacterales</taxon>
        <taxon>Roseobacteraceae</taxon>
        <taxon>Pseudoponticoccus</taxon>
    </lineage>
</organism>
<evidence type="ECO:0000313" key="2">
    <source>
        <dbReference type="EMBL" id="KUF09359.1"/>
    </source>
</evidence>
<keyword evidence="1 2" id="KW-0378">Hydrolase</keyword>
<dbReference type="RefSeq" id="WP_058863637.1">
    <property type="nucleotide sequence ID" value="NZ_LPXO01000014.1"/>
</dbReference>
<dbReference type="AlphaFoldDB" id="A0A0W7WFQ7"/>
<accession>A0A0W7WFQ7</accession>
<dbReference type="InterPro" id="IPR052043">
    <property type="entry name" value="PolySaccharide_Degr_Enz"/>
</dbReference>
<dbReference type="Pfam" id="PF07470">
    <property type="entry name" value="Glyco_hydro_88"/>
    <property type="match status" value="1"/>
</dbReference>
<dbReference type="OrthoDB" id="9812931at2"/>
<dbReference type="STRING" id="1685382.AVJ23_18115"/>
<proteinExistence type="predicted"/>
<dbReference type="GO" id="GO:0016787">
    <property type="term" value="F:hydrolase activity"/>
    <property type="evidence" value="ECO:0007669"/>
    <property type="project" value="UniProtKB-KW"/>
</dbReference>
<dbReference type="PANTHER" id="PTHR33886:SF8">
    <property type="entry name" value="UNSATURATED RHAMNOGALACTURONAN HYDROLASE (EUROFUNG)"/>
    <property type="match status" value="1"/>
</dbReference>
<dbReference type="PANTHER" id="PTHR33886">
    <property type="entry name" value="UNSATURATED RHAMNOGALACTURONAN HYDROLASE (EUROFUNG)"/>
    <property type="match status" value="1"/>
</dbReference>
<dbReference type="Gene3D" id="1.50.10.10">
    <property type="match status" value="1"/>
</dbReference>
<dbReference type="InterPro" id="IPR010905">
    <property type="entry name" value="Glyco_hydro_88"/>
</dbReference>
<evidence type="ECO:0000256" key="1">
    <source>
        <dbReference type="ARBA" id="ARBA00022801"/>
    </source>
</evidence>
<evidence type="ECO:0000313" key="3">
    <source>
        <dbReference type="Proteomes" id="UP000054396"/>
    </source>
</evidence>
<dbReference type="EMBL" id="LPXO01000014">
    <property type="protein sequence ID" value="KUF09359.1"/>
    <property type="molecule type" value="Genomic_DNA"/>
</dbReference>
<protein>
    <submittedName>
        <fullName evidence="2">Glycosyl hydrolase</fullName>
    </submittedName>
</protein>
<dbReference type="GO" id="GO:0005975">
    <property type="term" value="P:carbohydrate metabolic process"/>
    <property type="evidence" value="ECO:0007669"/>
    <property type="project" value="InterPro"/>
</dbReference>
<dbReference type="Proteomes" id="UP000054396">
    <property type="component" value="Unassembled WGS sequence"/>
</dbReference>
<comment type="caution">
    <text evidence="2">The sequence shown here is derived from an EMBL/GenBank/DDBJ whole genome shotgun (WGS) entry which is preliminary data.</text>
</comment>
<name>A0A0W7WFQ7_9RHOB</name>
<dbReference type="InterPro" id="IPR012341">
    <property type="entry name" value="6hp_glycosidase-like_sf"/>
</dbReference>
<dbReference type="SUPFAM" id="SSF48208">
    <property type="entry name" value="Six-hairpin glycosidases"/>
    <property type="match status" value="1"/>
</dbReference>
<keyword evidence="3" id="KW-1185">Reference proteome</keyword>
<dbReference type="InterPro" id="IPR008928">
    <property type="entry name" value="6-hairpin_glycosidase_sf"/>
</dbReference>
<gene>
    <name evidence="2" type="ORF">AVJ23_18115</name>
</gene>
<sequence>MDEIDAALVRLAAGFCRLKGIHAVAGAGDEILFEEWDWEVGVGLYGAVRDAQDRQDTAALAAVARWYDRQIGRGLPARQINSTAPMLALACLAEHADRPDWTALCGDWAHWLVTELPRTGEDGFEHVVKEGRRPGQLWDDTLFMAVLFLAQTGRMTGRADWVSEAQYQYLVHLRHLADTATGLFFHGWCFEGRHNYARALWARGNAWVTIAIPELFLLAPPADPALSRHLAEVLRSQVTALAGCQRADGMFPTLLDDPDAPVEASATAGIGYGVLCGIRTGLLAPDHATIAERACDAILQRIGVDGILADVSDGTPMGDTLAFYRQIGNVAAPYGQALASLFLMEMRRFRHD</sequence>